<proteinExistence type="predicted"/>
<dbReference type="Proteomes" id="UP000238954">
    <property type="component" value="Chromosome"/>
</dbReference>
<dbReference type="AlphaFoldDB" id="A0A2S8B1Z4"/>
<dbReference type="OrthoDB" id="7442799at2"/>
<name>A0A2S8B1Z4_9SPHN</name>
<gene>
    <name evidence="2" type="ORF">CVO77_15050</name>
</gene>
<feature type="domain" description="HNH nuclease" evidence="1">
    <location>
        <begin position="162"/>
        <end position="213"/>
    </location>
</feature>
<sequence length="271" mass="30890">MGDESSIRKGWSEEKTVLALYLYFQLPFGKLHSGNPEIQQLAHAIGRSSSSVAMKLCNFASLDPKITESGRKGLAGASRLDRETYAEFGQDWTGLVARAEDLWTAQVEPSETVFASTRLKDKHSEFRFAPYEGASTMPALVNQRVGQDFFRRAVLANYEETCCITGIADPRLLTASHIKPWGKDTDNRHNPANGLLLSATLDRAFDRGLITVDRNRRIHVSRQLRESRSRDTRDYFVQFERVTLRPAIRFDPEPAFLEWHNDHWFIDRNAT</sequence>
<keyword evidence="2" id="KW-0255">Endonuclease</keyword>
<protein>
    <submittedName>
        <fullName evidence="2">Restriction endonuclease</fullName>
    </submittedName>
</protein>
<evidence type="ECO:0000259" key="1">
    <source>
        <dbReference type="Pfam" id="PF13391"/>
    </source>
</evidence>
<accession>A0A2S8B1Z4</accession>
<dbReference type="Pfam" id="PF13391">
    <property type="entry name" value="HNH_2"/>
    <property type="match status" value="1"/>
</dbReference>
<dbReference type="EMBL" id="PHFW01000003">
    <property type="protein sequence ID" value="PQM26363.1"/>
    <property type="molecule type" value="Genomic_DNA"/>
</dbReference>
<evidence type="ECO:0000313" key="3">
    <source>
        <dbReference type="Proteomes" id="UP000238954"/>
    </source>
</evidence>
<organism evidence="2 3">
    <name type="scientific">Sphingopyxis lindanitolerans</name>
    <dbReference type="NCBI Taxonomy" id="2054227"/>
    <lineage>
        <taxon>Bacteria</taxon>
        <taxon>Pseudomonadati</taxon>
        <taxon>Pseudomonadota</taxon>
        <taxon>Alphaproteobacteria</taxon>
        <taxon>Sphingomonadales</taxon>
        <taxon>Sphingomonadaceae</taxon>
        <taxon>Sphingopyxis</taxon>
    </lineage>
</organism>
<dbReference type="InterPro" id="IPR003615">
    <property type="entry name" value="HNH_nuc"/>
</dbReference>
<dbReference type="GO" id="GO:0004519">
    <property type="term" value="F:endonuclease activity"/>
    <property type="evidence" value="ECO:0007669"/>
    <property type="project" value="UniProtKB-KW"/>
</dbReference>
<evidence type="ECO:0000313" key="2">
    <source>
        <dbReference type="EMBL" id="PQM26363.1"/>
    </source>
</evidence>
<keyword evidence="2" id="KW-0378">Hydrolase</keyword>
<dbReference type="RefSeq" id="WP_105999740.1">
    <property type="nucleotide sequence ID" value="NZ_CM009578.1"/>
</dbReference>
<keyword evidence="3" id="KW-1185">Reference proteome</keyword>
<reference evidence="3" key="1">
    <citation type="submission" date="2017-11" db="EMBL/GenBank/DDBJ databases">
        <title>The complete genome sequence of Sphingopyxis pomeranensis sp. nov. strain WS5A3p.</title>
        <authorList>
            <person name="Kaminski M.A."/>
        </authorList>
    </citation>
    <scope>NUCLEOTIDE SEQUENCE [LARGE SCALE GENOMIC DNA]</scope>
    <source>
        <strain evidence="3">WS5A3p</strain>
    </source>
</reference>
<keyword evidence="2" id="KW-0540">Nuclease</keyword>
<comment type="caution">
    <text evidence="2">The sequence shown here is derived from an EMBL/GenBank/DDBJ whole genome shotgun (WGS) entry which is preliminary data.</text>
</comment>